<dbReference type="AlphaFoldDB" id="A0A1N7J340"/>
<dbReference type="PANTHER" id="PTHR32432">
    <property type="entry name" value="CELL DIVISION PROTEIN FTSA-RELATED"/>
    <property type="match status" value="1"/>
</dbReference>
<dbReference type="InterPro" id="IPR005883">
    <property type="entry name" value="PilM"/>
</dbReference>
<dbReference type="OrthoDB" id="9773403at2"/>
<dbReference type="Gene3D" id="3.30.1490.300">
    <property type="match status" value="1"/>
</dbReference>
<dbReference type="PANTHER" id="PTHR32432:SF3">
    <property type="entry name" value="ETHANOLAMINE UTILIZATION PROTEIN EUTJ"/>
    <property type="match status" value="1"/>
</dbReference>
<dbReference type="RefSeq" id="WP_054342715.1">
    <property type="nucleotide sequence ID" value="NZ_FTOE01000001.1"/>
</dbReference>
<evidence type="ECO:0000313" key="1">
    <source>
        <dbReference type="EMBL" id="SIS43719.1"/>
    </source>
</evidence>
<organism evidence="1 2">
    <name type="scientific">Neptunomonas antarctica</name>
    <dbReference type="NCBI Taxonomy" id="619304"/>
    <lineage>
        <taxon>Bacteria</taxon>
        <taxon>Pseudomonadati</taxon>
        <taxon>Pseudomonadota</taxon>
        <taxon>Gammaproteobacteria</taxon>
        <taxon>Oceanospirillales</taxon>
        <taxon>Oceanospirillaceae</taxon>
        <taxon>Neptunomonas</taxon>
    </lineage>
</organism>
<dbReference type="CDD" id="cd24049">
    <property type="entry name" value="ASKHA_NBD_PilM"/>
    <property type="match status" value="1"/>
</dbReference>
<dbReference type="EMBL" id="FTOE01000001">
    <property type="protein sequence ID" value="SIS43719.1"/>
    <property type="molecule type" value="Genomic_DNA"/>
</dbReference>
<dbReference type="Proteomes" id="UP000185999">
    <property type="component" value="Unassembled WGS sequence"/>
</dbReference>
<dbReference type="SUPFAM" id="SSF53067">
    <property type="entry name" value="Actin-like ATPase domain"/>
    <property type="match status" value="2"/>
</dbReference>
<dbReference type="InterPro" id="IPR043129">
    <property type="entry name" value="ATPase_NBD"/>
</dbReference>
<accession>A0A1N7J340</accession>
<name>A0A1N7J340_9GAMM</name>
<dbReference type="NCBIfam" id="TIGR01175">
    <property type="entry name" value="pilM"/>
    <property type="match status" value="1"/>
</dbReference>
<evidence type="ECO:0000313" key="2">
    <source>
        <dbReference type="Proteomes" id="UP000185999"/>
    </source>
</evidence>
<dbReference type="InterPro" id="IPR050696">
    <property type="entry name" value="FtsA/MreB"/>
</dbReference>
<gene>
    <name evidence="1" type="ORF">SAMN05421760_101533</name>
</gene>
<proteinExistence type="predicted"/>
<keyword evidence="2" id="KW-1185">Reference proteome</keyword>
<reference evidence="2" key="1">
    <citation type="submission" date="2017-01" db="EMBL/GenBank/DDBJ databases">
        <authorList>
            <person name="Varghese N."/>
            <person name="Submissions S."/>
        </authorList>
    </citation>
    <scope>NUCLEOTIDE SEQUENCE [LARGE SCALE GENOMIC DNA]</scope>
    <source>
        <strain evidence="2">DSM 22306</strain>
    </source>
</reference>
<dbReference type="STRING" id="619304.SAMN05421760_101533"/>
<dbReference type="PIRSF" id="PIRSF019169">
    <property type="entry name" value="PilM"/>
    <property type="match status" value="1"/>
</dbReference>
<sequence>MVSFFGKKTANWVGIDIGSSFVKLVVLSKRGGLIGLDAYAVVSLPPTAVIDGSIQEVQSVADAIARGTKICGIKQGSAIAAVPSSAVIIKRMELSRAFSEIELEDQVKVEADQFIPYPLDEVALDFEIIGESRSHPDLNELLLVACRRDDVDQREDAINATGLKCAVVDVDTYAVERVFPMLVNEDLKNDDMVAIVDIGAATLTLNVIRDHKIIYNREQSFGGNDLTTNIHHQYGMAIDEVEQSLRLGEISDEIQEAVVQPFRLTISQQVSRALQFFYSSGVQHQLTKIYLCGGASSIDGLVGILSDELGIPVSIANPFTQMTIGVKVNKERLVKDAPALVKACGLALRSFDQ</sequence>
<protein>
    <submittedName>
        <fullName evidence="1">Type IV pilus assembly protein PilM</fullName>
    </submittedName>
</protein>
<dbReference type="Pfam" id="PF11104">
    <property type="entry name" value="PilM_2"/>
    <property type="match status" value="1"/>
</dbReference>
<dbReference type="Gene3D" id="3.30.420.40">
    <property type="match status" value="2"/>
</dbReference>